<protein>
    <submittedName>
        <fullName evidence="2">Snare domain-containing protein</fullName>
    </submittedName>
</protein>
<sequence>MSFQQPAAPLSAGSAALSYSTAGHGSIPQGDFEGGVPAVSATGGSDSTNMDQKIRANIQTIRTNLLAIQENLGNLNRRFVSRRIVESLHDRLRETYDVVLATERLFKAWQVEQQKQPMDTLERQRIRFLYDKLSDHFQEEIKKVHEISERVREAAERVADSNSSPGSGSANTLTTPCGPPSSSASSPSRDRHSPSERSVLNMDASGSGIQEDTRSSSTLSNRGWRVAATTNTGPGGGGDQGGSSSRLQGQGGLRGTELSKPGGGVVHRGNHHGDGLVLDLENVTMLGEDDRDEFFIGDDDEQEMCKYVFSAED</sequence>
<gene>
    <name evidence="2" type="ORF">CSUI_008903</name>
</gene>
<reference evidence="2 3" key="1">
    <citation type="journal article" date="2017" name="Int. J. Parasitol.">
        <title>The genome of the protozoan parasite Cystoisospora suis and a reverse vaccinology approach to identify vaccine candidates.</title>
        <authorList>
            <person name="Palmieri N."/>
            <person name="Shrestha A."/>
            <person name="Ruttkowski B."/>
            <person name="Beck T."/>
            <person name="Vogl C."/>
            <person name="Tomley F."/>
            <person name="Blake D.P."/>
            <person name="Joachim A."/>
        </authorList>
    </citation>
    <scope>NUCLEOTIDE SEQUENCE [LARGE SCALE GENOMIC DNA]</scope>
    <source>
        <strain evidence="2 3">Wien I</strain>
    </source>
</reference>
<comment type="caution">
    <text evidence="2">The sequence shown here is derived from an EMBL/GenBank/DDBJ whole genome shotgun (WGS) entry which is preliminary data.</text>
</comment>
<feature type="region of interest" description="Disordered" evidence="1">
    <location>
        <begin position="154"/>
        <end position="272"/>
    </location>
</feature>
<evidence type="ECO:0000313" key="2">
    <source>
        <dbReference type="EMBL" id="PHJ17273.1"/>
    </source>
</evidence>
<dbReference type="EMBL" id="MIGC01005135">
    <property type="protein sequence ID" value="PHJ17273.1"/>
    <property type="molecule type" value="Genomic_DNA"/>
</dbReference>
<proteinExistence type="predicted"/>
<keyword evidence="3" id="KW-1185">Reference proteome</keyword>
<dbReference type="AlphaFoldDB" id="A0A2C6KLL3"/>
<feature type="compositionally biased region" description="Polar residues" evidence="1">
    <location>
        <begin position="207"/>
        <end position="221"/>
    </location>
</feature>
<accession>A0A2C6KLL3</accession>
<organism evidence="2 3">
    <name type="scientific">Cystoisospora suis</name>
    <dbReference type="NCBI Taxonomy" id="483139"/>
    <lineage>
        <taxon>Eukaryota</taxon>
        <taxon>Sar</taxon>
        <taxon>Alveolata</taxon>
        <taxon>Apicomplexa</taxon>
        <taxon>Conoidasida</taxon>
        <taxon>Coccidia</taxon>
        <taxon>Eucoccidiorida</taxon>
        <taxon>Eimeriorina</taxon>
        <taxon>Sarcocystidae</taxon>
        <taxon>Cystoisospora</taxon>
    </lineage>
</organism>
<dbReference type="Proteomes" id="UP000221165">
    <property type="component" value="Unassembled WGS sequence"/>
</dbReference>
<dbReference type="VEuPathDB" id="ToxoDB:CSUI_008903"/>
<dbReference type="GeneID" id="94432233"/>
<dbReference type="RefSeq" id="XP_067918998.1">
    <property type="nucleotide sequence ID" value="XM_068069022.1"/>
</dbReference>
<feature type="compositionally biased region" description="Polar residues" evidence="1">
    <location>
        <begin position="160"/>
        <end position="175"/>
    </location>
</feature>
<evidence type="ECO:0000313" key="3">
    <source>
        <dbReference type="Proteomes" id="UP000221165"/>
    </source>
</evidence>
<dbReference type="OrthoDB" id="75754at2759"/>
<evidence type="ECO:0000256" key="1">
    <source>
        <dbReference type="SAM" id="MobiDB-lite"/>
    </source>
</evidence>
<name>A0A2C6KLL3_9APIC</name>